<protein>
    <recommendedName>
        <fullName evidence="1">Glycosyl transferase family 25 domain-containing protein</fullName>
    </recommendedName>
</protein>
<sequence>MGAGAASKAGLRHRRTWPRKRIAMNLFVINLERSATRRSFMAAQLQRQGLAHSFFPAVDGRARHAEFAHHYDDERCLKSWRRPMTRGEVGCFASHYLLWERCVQVGAPIVVMEDDVILADGIGEAVEIAQQLVANHDFLRLSGVVDVPRVTLAADLAPPWRLVRFLAGPLGTQCYVIAPRAAQALLDKATQWLMPVDNYIDAFWLHGVISKGLEPFRARHDDSQQSEISDTMLSPSQVMRDKVPRVKRFSRRMYDEFRRHAFNFLHQPPSGGVR</sequence>
<evidence type="ECO:0000313" key="3">
    <source>
        <dbReference type="Proteomes" id="UP000248795"/>
    </source>
</evidence>
<dbReference type="Pfam" id="PF01755">
    <property type="entry name" value="Glyco_transf_25"/>
    <property type="match status" value="1"/>
</dbReference>
<keyword evidence="3" id="KW-1185">Reference proteome</keyword>
<gene>
    <name evidence="2" type="ORF">DK847_03055</name>
</gene>
<proteinExistence type="predicted"/>
<accession>A0A2W2AYY7</accession>
<evidence type="ECO:0000259" key="1">
    <source>
        <dbReference type="Pfam" id="PF01755"/>
    </source>
</evidence>
<dbReference type="Proteomes" id="UP000248795">
    <property type="component" value="Unassembled WGS sequence"/>
</dbReference>
<name>A0A2W2AYY7_9HYPH</name>
<evidence type="ECO:0000313" key="2">
    <source>
        <dbReference type="EMBL" id="PZF79012.1"/>
    </source>
</evidence>
<dbReference type="CDD" id="cd06532">
    <property type="entry name" value="Glyco_transf_25"/>
    <property type="match status" value="1"/>
</dbReference>
<dbReference type="InterPro" id="IPR002654">
    <property type="entry name" value="Glyco_trans_25"/>
</dbReference>
<organism evidence="2 3">
    <name type="scientific">Aestuariivirga litoralis</name>
    <dbReference type="NCBI Taxonomy" id="2650924"/>
    <lineage>
        <taxon>Bacteria</taxon>
        <taxon>Pseudomonadati</taxon>
        <taxon>Pseudomonadota</taxon>
        <taxon>Alphaproteobacteria</taxon>
        <taxon>Hyphomicrobiales</taxon>
        <taxon>Aestuariivirgaceae</taxon>
        <taxon>Aestuariivirga</taxon>
    </lineage>
</organism>
<reference evidence="3" key="1">
    <citation type="submission" date="2018-06" db="EMBL/GenBank/DDBJ databases">
        <title>Aestuariibacter litoralis strain KCTC 52945T.</title>
        <authorList>
            <person name="Li X."/>
            <person name="Salam N."/>
            <person name="Li J.-L."/>
            <person name="Chen Y.-M."/>
            <person name="Yang Z.-W."/>
            <person name="Zhang L.-Y."/>
            <person name="Han M.-X."/>
            <person name="Xiao M."/>
            <person name="Li W.-J."/>
        </authorList>
    </citation>
    <scope>NUCLEOTIDE SEQUENCE [LARGE SCALE GENOMIC DNA]</scope>
    <source>
        <strain evidence="3">KCTC 52945</strain>
    </source>
</reference>
<comment type="caution">
    <text evidence="2">The sequence shown here is derived from an EMBL/GenBank/DDBJ whole genome shotgun (WGS) entry which is preliminary data.</text>
</comment>
<dbReference type="AlphaFoldDB" id="A0A2W2AYY7"/>
<dbReference type="EMBL" id="QKVK01000001">
    <property type="protein sequence ID" value="PZF79012.1"/>
    <property type="molecule type" value="Genomic_DNA"/>
</dbReference>
<feature type="domain" description="Glycosyl transferase family 25" evidence="1">
    <location>
        <begin position="25"/>
        <end position="200"/>
    </location>
</feature>